<dbReference type="Gene3D" id="3.10.20.90">
    <property type="entry name" value="Phosphatidylinositol 3-kinase Catalytic Subunit, Chain A, domain 1"/>
    <property type="match status" value="1"/>
</dbReference>
<dbReference type="Gene3D" id="1.25.40.20">
    <property type="entry name" value="Ankyrin repeat-containing domain"/>
    <property type="match status" value="1"/>
</dbReference>
<dbReference type="Proteomes" id="UP000749559">
    <property type="component" value="Unassembled WGS sequence"/>
</dbReference>
<dbReference type="InterPro" id="IPR039323">
    <property type="entry name" value="ANKRD_45/46/60"/>
</dbReference>
<evidence type="ECO:0000313" key="2">
    <source>
        <dbReference type="EMBL" id="CAH1780417.1"/>
    </source>
</evidence>
<protein>
    <submittedName>
        <fullName evidence="2">Uncharacterized protein</fullName>
    </submittedName>
</protein>
<gene>
    <name evidence="2" type="ORF">OFUS_LOCUS7113</name>
</gene>
<dbReference type="SUPFAM" id="SSF48403">
    <property type="entry name" value="Ankyrin repeat"/>
    <property type="match status" value="1"/>
</dbReference>
<dbReference type="CDD" id="cd17063">
    <property type="entry name" value="Ubl_ANKRD60"/>
    <property type="match status" value="1"/>
</dbReference>
<feature type="compositionally biased region" description="Basic and acidic residues" evidence="1">
    <location>
        <begin position="390"/>
        <end position="399"/>
    </location>
</feature>
<feature type="compositionally biased region" description="Basic and acidic residues" evidence="1">
    <location>
        <begin position="446"/>
        <end position="464"/>
    </location>
</feature>
<feature type="region of interest" description="Disordered" evidence="1">
    <location>
        <begin position="285"/>
        <end position="308"/>
    </location>
</feature>
<proteinExistence type="predicted"/>
<feature type="compositionally biased region" description="Basic and acidic residues" evidence="1">
    <location>
        <begin position="372"/>
        <end position="383"/>
    </location>
</feature>
<dbReference type="PROSITE" id="PS50088">
    <property type="entry name" value="ANK_REPEAT"/>
    <property type="match status" value="2"/>
</dbReference>
<dbReference type="OrthoDB" id="10258888at2759"/>
<dbReference type="InterPro" id="IPR000626">
    <property type="entry name" value="Ubiquitin-like_dom"/>
</dbReference>
<keyword evidence="3" id="KW-1185">Reference proteome</keyword>
<evidence type="ECO:0000313" key="3">
    <source>
        <dbReference type="Proteomes" id="UP000749559"/>
    </source>
</evidence>
<dbReference type="PROSITE" id="PS50053">
    <property type="entry name" value="UBIQUITIN_2"/>
    <property type="match status" value="1"/>
</dbReference>
<accession>A0A8J1UNN3</accession>
<comment type="caution">
    <text evidence="2">The sequence shown here is derived from an EMBL/GenBank/DDBJ whole genome shotgun (WGS) entry which is preliminary data.</text>
</comment>
<dbReference type="AlphaFoldDB" id="A0A8J1UNN3"/>
<dbReference type="InterPro" id="IPR036770">
    <property type="entry name" value="Ankyrin_rpt-contain_sf"/>
</dbReference>
<dbReference type="InterPro" id="IPR002110">
    <property type="entry name" value="Ankyrin_rpt"/>
</dbReference>
<reference evidence="2" key="1">
    <citation type="submission" date="2022-03" db="EMBL/GenBank/DDBJ databases">
        <authorList>
            <person name="Martin C."/>
        </authorList>
    </citation>
    <scope>NUCLEOTIDE SEQUENCE</scope>
</reference>
<dbReference type="SUPFAM" id="SSF54236">
    <property type="entry name" value="Ubiquitin-like"/>
    <property type="match status" value="1"/>
</dbReference>
<name>A0A8J1UNN3_OWEFU</name>
<organism evidence="2 3">
    <name type="scientific">Owenia fusiformis</name>
    <name type="common">Polychaete worm</name>
    <dbReference type="NCBI Taxonomy" id="6347"/>
    <lineage>
        <taxon>Eukaryota</taxon>
        <taxon>Metazoa</taxon>
        <taxon>Spiralia</taxon>
        <taxon>Lophotrochozoa</taxon>
        <taxon>Annelida</taxon>
        <taxon>Polychaeta</taxon>
        <taxon>Sedentaria</taxon>
        <taxon>Canalipalpata</taxon>
        <taxon>Sabellida</taxon>
        <taxon>Oweniida</taxon>
        <taxon>Oweniidae</taxon>
        <taxon>Owenia</taxon>
    </lineage>
</organism>
<dbReference type="Pfam" id="PF12796">
    <property type="entry name" value="Ank_2"/>
    <property type="match status" value="1"/>
</dbReference>
<feature type="region of interest" description="Disordered" evidence="1">
    <location>
        <begin position="446"/>
        <end position="469"/>
    </location>
</feature>
<dbReference type="PROSITE" id="PS50297">
    <property type="entry name" value="ANK_REP_REGION"/>
    <property type="match status" value="2"/>
</dbReference>
<dbReference type="SMART" id="SM00248">
    <property type="entry name" value="ANK"/>
    <property type="match status" value="2"/>
</dbReference>
<dbReference type="EMBL" id="CAIIXF020000003">
    <property type="protein sequence ID" value="CAH1780417.1"/>
    <property type="molecule type" value="Genomic_DNA"/>
</dbReference>
<feature type="compositionally biased region" description="Basic and acidic residues" evidence="1">
    <location>
        <begin position="329"/>
        <end position="342"/>
    </location>
</feature>
<dbReference type="InterPro" id="IPR029071">
    <property type="entry name" value="Ubiquitin-like_domsf"/>
</dbReference>
<feature type="region of interest" description="Disordered" evidence="1">
    <location>
        <begin position="329"/>
        <end position="418"/>
    </location>
</feature>
<sequence>MIATKRNTKGLNNNANIVSKDRLFSITIHMRTTGENFKMKKIYSEMKISELKGFAEFSTGIPFDMQRLNYLDEGDLQDHTEVRQNDIVPGATINMKVWHMWTTLVDAVAQNDIDWLFKLGVIKDSDYETPNYNYMNKKHKGPYIETRAAVALFVAAHRGNVQMCRKLIEAGADVNAKTALGRTPLHVAAATDSGPIIDLLLEKGANINEVDINGDTALDISNFFGHKGCERHLFLFRWQERAKQSRKKIGRPKMAHMHFDSAFPVWLSGKHGQIYMSEIMGPQEFQGTGFDAPKHVHHGPPQRQERTISAASTFDSLDAENEEWVKDLERQSTRQLSREKSRGSTTLASALKMPTITESENATVGGGTNTDSRGKTRDTRRGSELLLSREATDLSKASKDSTAAGKSPRKSLTFLDPVSKEEKKTKEFESWLEEKKKEDAIKLKERREKEADEKWEKEKRSREAEENELSYETWLKETKKQERKLSRQETRAKIKFESQKVDRISENTKTAIKNWAKRSKDVEEAKVVPLAVEQIKKGGRIRKPEIVAS</sequence>
<evidence type="ECO:0000256" key="1">
    <source>
        <dbReference type="SAM" id="MobiDB-lite"/>
    </source>
</evidence>
<dbReference type="PANTHER" id="PTHR22677">
    <property type="entry name" value="ANKYRIN REPEAT DOMAIN-CONTAINING PROTEIN 60"/>
    <property type="match status" value="1"/>
</dbReference>
<dbReference type="PANTHER" id="PTHR22677:SF3">
    <property type="entry name" value="ANKYRIN REPEAT DOMAIN-CONTAINING PROTEIN 60"/>
    <property type="match status" value="1"/>
</dbReference>